<dbReference type="PROSITE" id="PS50812">
    <property type="entry name" value="PWWP"/>
    <property type="match status" value="1"/>
</dbReference>
<evidence type="ECO:0000259" key="5">
    <source>
        <dbReference type="PROSITE" id="PS50812"/>
    </source>
</evidence>
<dbReference type="PANTHER" id="PTHR10688:SF5">
    <property type="entry name" value="PWWP DOMAIN-CONTAINING PROTEIN 1-RELATED"/>
    <property type="match status" value="1"/>
</dbReference>
<dbReference type="FunFam" id="2.30.30.140:FF:000115">
    <property type="entry name" value="Tudor/PWWP/MBT superfamily protein"/>
    <property type="match status" value="1"/>
</dbReference>
<dbReference type="GO" id="GO:0006355">
    <property type="term" value="P:regulation of DNA-templated transcription"/>
    <property type="evidence" value="ECO:0007669"/>
    <property type="project" value="UniProtKB-ARBA"/>
</dbReference>
<evidence type="ECO:0000256" key="2">
    <source>
        <dbReference type="ARBA" id="ARBA00023163"/>
    </source>
</evidence>
<dbReference type="InterPro" id="IPR052657">
    <property type="entry name" value="PDP_family_Arabidopsis"/>
</dbReference>
<comment type="similarity">
    <text evidence="4">Belongs to the PDP family.</text>
</comment>
<dbReference type="AlphaFoldDB" id="A0AAX6H705"/>
<protein>
    <recommendedName>
        <fullName evidence="5">PWWP domain-containing protein</fullName>
    </recommendedName>
</protein>
<proteinExistence type="inferred from homology"/>
<sequence length="179" mass="20087">MISVATSFDHDRKPSSFLPMEIPRVSSAASPDPESRDSESIDLSLSVHGFKTGDMVWGKVKSHPWWPGLIYNEALATPSVRRSRQVGHVLVAFFGDSSYGWFDPSELIPFAPNFPEKSKQTTLRSFLVAVEEAVDEFSRRGALGLTCNCRNPKNFRPRKVPRYFAVDVPGFRARGDLLR</sequence>
<dbReference type="Pfam" id="PF00855">
    <property type="entry name" value="PWWP"/>
    <property type="match status" value="1"/>
</dbReference>
<organism evidence="6 7">
    <name type="scientific">Iris pallida</name>
    <name type="common">Sweet iris</name>
    <dbReference type="NCBI Taxonomy" id="29817"/>
    <lineage>
        <taxon>Eukaryota</taxon>
        <taxon>Viridiplantae</taxon>
        <taxon>Streptophyta</taxon>
        <taxon>Embryophyta</taxon>
        <taxon>Tracheophyta</taxon>
        <taxon>Spermatophyta</taxon>
        <taxon>Magnoliopsida</taxon>
        <taxon>Liliopsida</taxon>
        <taxon>Asparagales</taxon>
        <taxon>Iridaceae</taxon>
        <taxon>Iridoideae</taxon>
        <taxon>Irideae</taxon>
        <taxon>Iris</taxon>
    </lineage>
</organism>
<name>A0AAX6H705_IRIPA</name>
<keyword evidence="3" id="KW-0539">Nucleus</keyword>
<comment type="caution">
    <text evidence="6">The sequence shown here is derived from an EMBL/GenBank/DDBJ whole genome shotgun (WGS) entry which is preliminary data.</text>
</comment>
<feature type="domain" description="PWWP" evidence="5">
    <location>
        <begin position="52"/>
        <end position="113"/>
    </location>
</feature>
<evidence type="ECO:0000256" key="1">
    <source>
        <dbReference type="ARBA" id="ARBA00023015"/>
    </source>
</evidence>
<dbReference type="GO" id="GO:0035098">
    <property type="term" value="C:ESC/E(Z) complex"/>
    <property type="evidence" value="ECO:0007669"/>
    <property type="project" value="UniProtKB-ARBA"/>
</dbReference>
<reference evidence="6" key="2">
    <citation type="submission" date="2023-04" db="EMBL/GenBank/DDBJ databases">
        <authorList>
            <person name="Bruccoleri R.E."/>
            <person name="Oakeley E.J."/>
            <person name="Faust A.-M."/>
            <person name="Dessus-Babus S."/>
            <person name="Altorfer M."/>
            <person name="Burckhardt D."/>
            <person name="Oertli M."/>
            <person name="Naumann U."/>
            <person name="Petersen F."/>
            <person name="Wong J."/>
        </authorList>
    </citation>
    <scope>NUCLEOTIDE SEQUENCE</scope>
    <source>
        <strain evidence="6">GSM-AAB239-AS_SAM_17_03QT</strain>
        <tissue evidence="6">Leaf</tissue>
    </source>
</reference>
<dbReference type="SMART" id="SM00293">
    <property type="entry name" value="PWWP"/>
    <property type="match status" value="1"/>
</dbReference>
<evidence type="ECO:0000256" key="3">
    <source>
        <dbReference type="ARBA" id="ARBA00023242"/>
    </source>
</evidence>
<gene>
    <name evidence="6" type="ORF">M6B38_327390</name>
</gene>
<dbReference type="PANTHER" id="PTHR10688">
    <property type="entry name" value="PWWP DOMAIN-CONTAINING PROTEIN"/>
    <property type="match status" value="1"/>
</dbReference>
<accession>A0AAX6H705</accession>
<evidence type="ECO:0000313" key="7">
    <source>
        <dbReference type="Proteomes" id="UP001140949"/>
    </source>
</evidence>
<dbReference type="SUPFAM" id="SSF63748">
    <property type="entry name" value="Tudor/PWWP/MBT"/>
    <property type="match status" value="1"/>
</dbReference>
<keyword evidence="1" id="KW-0805">Transcription regulation</keyword>
<dbReference type="CDD" id="cd05162">
    <property type="entry name" value="PWWP"/>
    <property type="match status" value="1"/>
</dbReference>
<dbReference type="Proteomes" id="UP001140949">
    <property type="component" value="Unassembled WGS sequence"/>
</dbReference>
<dbReference type="GO" id="GO:2000028">
    <property type="term" value="P:regulation of photoperiodism, flowering"/>
    <property type="evidence" value="ECO:0007669"/>
    <property type="project" value="UniProtKB-ARBA"/>
</dbReference>
<dbReference type="Gene3D" id="2.30.30.140">
    <property type="match status" value="1"/>
</dbReference>
<dbReference type="InterPro" id="IPR000313">
    <property type="entry name" value="PWWP_dom"/>
</dbReference>
<dbReference type="EMBL" id="JANAVB010012189">
    <property type="protein sequence ID" value="KAJ6836438.1"/>
    <property type="molecule type" value="Genomic_DNA"/>
</dbReference>
<keyword evidence="7" id="KW-1185">Reference proteome</keyword>
<evidence type="ECO:0000256" key="4">
    <source>
        <dbReference type="ARBA" id="ARBA00060746"/>
    </source>
</evidence>
<keyword evidence="2" id="KW-0804">Transcription</keyword>
<reference evidence="6" key="1">
    <citation type="journal article" date="2023" name="GigaByte">
        <title>Genome assembly of the bearded iris, Iris pallida Lam.</title>
        <authorList>
            <person name="Bruccoleri R.E."/>
            <person name="Oakeley E.J."/>
            <person name="Faust A.M.E."/>
            <person name="Altorfer M."/>
            <person name="Dessus-Babus S."/>
            <person name="Burckhardt D."/>
            <person name="Oertli M."/>
            <person name="Naumann U."/>
            <person name="Petersen F."/>
            <person name="Wong J."/>
        </authorList>
    </citation>
    <scope>NUCLEOTIDE SEQUENCE</scope>
    <source>
        <strain evidence="6">GSM-AAB239-AS_SAM_17_03QT</strain>
    </source>
</reference>
<evidence type="ECO:0000313" key="6">
    <source>
        <dbReference type="EMBL" id="KAJ6836438.1"/>
    </source>
</evidence>